<accession>A0A8J8C3X2</accession>
<feature type="compositionally biased region" description="Basic and acidic residues" evidence="1">
    <location>
        <begin position="45"/>
        <end position="66"/>
    </location>
</feature>
<reference evidence="3 4" key="1">
    <citation type="submission" date="2021-06" db="EMBL/GenBank/DDBJ databases">
        <title>New haloarchaea isolates fom saline soil.</title>
        <authorList>
            <person name="Duran-Viseras A."/>
            <person name="Sanchez-Porro C.S."/>
            <person name="Ventosa A."/>
        </authorList>
    </citation>
    <scope>NUCLEOTIDE SEQUENCE [LARGE SCALE GENOMIC DNA]</scope>
    <source>
        <strain evidence="3 4">JCM 183640</strain>
    </source>
</reference>
<name>A0A8J8C3X2_9EURY</name>
<gene>
    <name evidence="3" type="ORF">KTS45_11185</name>
</gene>
<dbReference type="Gene3D" id="3.90.320.10">
    <property type="match status" value="1"/>
</dbReference>
<sequence>MSIERVREKHTSLVKQLSESEESSLAPSKIAGQFYCEKQVALTREHGDIETPAKTRGSETHEKAAEDSEEVSDEEFWRALERGERQVIVESPFIGEAAEFLIGGIPDAVLFENQSPQLIFERKTTSRPDYLYKNQRIQAWLYGFILDSLGFHTDNLRIAVLSHEQSLEPGTGKELQQLVMASYEGWETGDHELTESPTAILHLSEFSKVEYLEDLNWALGYWRNEREPIPTEKAAKCRACEYNDVCPDAHV</sequence>
<evidence type="ECO:0000259" key="2">
    <source>
        <dbReference type="Pfam" id="PF12705"/>
    </source>
</evidence>
<dbReference type="AlphaFoldDB" id="A0A8J8C3X2"/>
<feature type="domain" description="PD-(D/E)XK endonuclease-like" evidence="2">
    <location>
        <begin position="74"/>
        <end position="247"/>
    </location>
</feature>
<dbReference type="EMBL" id="JAHQXF010000002">
    <property type="protein sequence ID" value="MBV0924762.1"/>
    <property type="molecule type" value="Genomic_DNA"/>
</dbReference>
<dbReference type="Pfam" id="PF12705">
    <property type="entry name" value="PDDEXK_1"/>
    <property type="match status" value="1"/>
</dbReference>
<feature type="region of interest" description="Disordered" evidence="1">
    <location>
        <begin position="45"/>
        <end position="70"/>
    </location>
</feature>
<evidence type="ECO:0000313" key="4">
    <source>
        <dbReference type="Proteomes" id="UP000766550"/>
    </source>
</evidence>
<evidence type="ECO:0000256" key="1">
    <source>
        <dbReference type="SAM" id="MobiDB-lite"/>
    </source>
</evidence>
<dbReference type="Proteomes" id="UP000766550">
    <property type="component" value="Unassembled WGS sequence"/>
</dbReference>
<dbReference type="RefSeq" id="WP_162317619.1">
    <property type="nucleotide sequence ID" value="NZ_JAHQXF010000002.1"/>
</dbReference>
<feature type="region of interest" description="Disordered" evidence="1">
    <location>
        <begin position="1"/>
        <end position="26"/>
    </location>
</feature>
<dbReference type="InterPro" id="IPR011604">
    <property type="entry name" value="PDDEXK-like_dom_sf"/>
</dbReference>
<dbReference type="InterPro" id="IPR038726">
    <property type="entry name" value="PDDEXK_AddAB-type"/>
</dbReference>
<proteinExistence type="predicted"/>
<organism evidence="3 4">
    <name type="scientific">Haloarcula limicola</name>
    <dbReference type="NCBI Taxonomy" id="1429915"/>
    <lineage>
        <taxon>Archaea</taxon>
        <taxon>Methanobacteriati</taxon>
        <taxon>Methanobacteriota</taxon>
        <taxon>Stenosarchaea group</taxon>
        <taxon>Halobacteria</taxon>
        <taxon>Halobacteriales</taxon>
        <taxon>Haloarculaceae</taxon>
        <taxon>Haloarcula</taxon>
    </lineage>
</organism>
<comment type="caution">
    <text evidence="3">The sequence shown here is derived from an EMBL/GenBank/DDBJ whole genome shotgun (WGS) entry which is preliminary data.</text>
</comment>
<feature type="compositionally biased region" description="Basic and acidic residues" evidence="1">
    <location>
        <begin position="1"/>
        <end position="11"/>
    </location>
</feature>
<dbReference type="OrthoDB" id="350437at2157"/>
<keyword evidence="4" id="KW-1185">Reference proteome</keyword>
<evidence type="ECO:0000313" key="3">
    <source>
        <dbReference type="EMBL" id="MBV0924762.1"/>
    </source>
</evidence>
<protein>
    <submittedName>
        <fullName evidence="3">PD-(D/E)XK nuclease family protein</fullName>
    </submittedName>
</protein>